<evidence type="ECO:0000259" key="1">
    <source>
        <dbReference type="Pfam" id="PF23019"/>
    </source>
</evidence>
<feature type="domain" description="DUF7033" evidence="1">
    <location>
        <begin position="137"/>
        <end position="222"/>
    </location>
</feature>
<proteinExistence type="predicted"/>
<gene>
    <name evidence="2" type="ORF">J2Z79_003298</name>
</gene>
<dbReference type="InterPro" id="IPR011330">
    <property type="entry name" value="Glyco_hydro/deAcase_b/a-brl"/>
</dbReference>
<sequence length="480" mass="53713">MLCVRVPRSYLPERRYACGVLMGECLGLEFALVPEERTDVLITLPGHAGELHLADGLFATEPDRWLTPDSLPREPLTWWNLAEAAVEAGLAPANQAVRPARVGLPVRVVAPALPVIYGALLPSGRFCEVRPGTIRLGVDVLGSAFFMATRYEEAVLPERDAHGRFPARASLAARAGFLDRPVVNEYAEVLWWGLNTLWPGLRRKERKGRFLLSHDVDNPLCTAGRSLLGVGRSAAGDLLRRADPALAVRRIVSYARTRRTPDADLCNNFDWIMAESEARGITSAFNFLTVTGPADAAYRLQDPFIRRLMGEIARRGHEVGLHTSYHSYADPEQIGREFQDLLAAAEAEGIHQPACGGRQHYLRWANPVTWQGWEAAGLQYDSTVGYADQPGFRTGLCHEHPVFDLESRRTLRLRERPLVVMEVTLFEYLGLPPAAALERIVELRRRCGLFDGDFTLLWHNCCLIQDWERNLYRTVLDACT</sequence>
<evidence type="ECO:0000313" key="2">
    <source>
        <dbReference type="EMBL" id="MBP2019856.1"/>
    </source>
</evidence>
<dbReference type="EMBL" id="JAGGLG010000037">
    <property type="protein sequence ID" value="MBP2019856.1"/>
    <property type="molecule type" value="Genomic_DNA"/>
</dbReference>
<dbReference type="SUPFAM" id="SSF88713">
    <property type="entry name" value="Glycoside hydrolase/deacetylase"/>
    <property type="match status" value="1"/>
</dbReference>
<dbReference type="Gene3D" id="3.20.20.370">
    <property type="entry name" value="Glycoside hydrolase/deacetylase"/>
    <property type="match status" value="1"/>
</dbReference>
<dbReference type="Proteomes" id="UP001519289">
    <property type="component" value="Unassembled WGS sequence"/>
</dbReference>
<dbReference type="CDD" id="cd10931">
    <property type="entry name" value="CE4_u7"/>
    <property type="match status" value="1"/>
</dbReference>
<protein>
    <recommendedName>
        <fullName evidence="1">DUF7033 domain-containing protein</fullName>
    </recommendedName>
</protein>
<organism evidence="2 3">
    <name type="scientific">Symbiobacterium terraclitae</name>
    <dbReference type="NCBI Taxonomy" id="557451"/>
    <lineage>
        <taxon>Bacteria</taxon>
        <taxon>Bacillati</taxon>
        <taxon>Bacillota</taxon>
        <taxon>Clostridia</taxon>
        <taxon>Eubacteriales</taxon>
        <taxon>Symbiobacteriaceae</taxon>
        <taxon>Symbiobacterium</taxon>
    </lineage>
</organism>
<name>A0ABS4JWH4_9FIRM</name>
<accession>A0ABS4JWH4</accession>
<comment type="caution">
    <text evidence="2">The sequence shown here is derived from an EMBL/GenBank/DDBJ whole genome shotgun (WGS) entry which is preliminary data.</text>
</comment>
<keyword evidence="3" id="KW-1185">Reference proteome</keyword>
<dbReference type="Pfam" id="PF23019">
    <property type="entry name" value="DUF7033"/>
    <property type="match status" value="1"/>
</dbReference>
<reference evidence="2 3" key="1">
    <citation type="submission" date="2021-03" db="EMBL/GenBank/DDBJ databases">
        <title>Genomic Encyclopedia of Type Strains, Phase IV (KMG-IV): sequencing the most valuable type-strain genomes for metagenomic binning, comparative biology and taxonomic classification.</title>
        <authorList>
            <person name="Goeker M."/>
        </authorList>
    </citation>
    <scope>NUCLEOTIDE SEQUENCE [LARGE SCALE GENOMIC DNA]</scope>
    <source>
        <strain evidence="2 3">DSM 27138</strain>
    </source>
</reference>
<dbReference type="RefSeq" id="WP_209467959.1">
    <property type="nucleotide sequence ID" value="NZ_JAGGLG010000037.1"/>
</dbReference>
<evidence type="ECO:0000313" key="3">
    <source>
        <dbReference type="Proteomes" id="UP001519289"/>
    </source>
</evidence>
<dbReference type="InterPro" id="IPR054297">
    <property type="entry name" value="DUF7033"/>
</dbReference>